<keyword evidence="3" id="KW-1185">Reference proteome</keyword>
<comment type="caution">
    <text evidence="2">The sequence shown here is derived from an EMBL/GenBank/DDBJ whole genome shotgun (WGS) entry which is preliminary data.</text>
</comment>
<organism evidence="2 3">
    <name type="scientific">Rosa chinensis</name>
    <name type="common">China rose</name>
    <dbReference type="NCBI Taxonomy" id="74649"/>
    <lineage>
        <taxon>Eukaryota</taxon>
        <taxon>Viridiplantae</taxon>
        <taxon>Streptophyta</taxon>
        <taxon>Embryophyta</taxon>
        <taxon>Tracheophyta</taxon>
        <taxon>Spermatophyta</taxon>
        <taxon>Magnoliopsida</taxon>
        <taxon>eudicotyledons</taxon>
        <taxon>Gunneridae</taxon>
        <taxon>Pentapetalae</taxon>
        <taxon>rosids</taxon>
        <taxon>fabids</taxon>
        <taxon>Rosales</taxon>
        <taxon>Rosaceae</taxon>
        <taxon>Rosoideae</taxon>
        <taxon>Rosoideae incertae sedis</taxon>
        <taxon>Rosa</taxon>
    </lineage>
</organism>
<proteinExistence type="predicted"/>
<keyword evidence="1" id="KW-0812">Transmembrane</keyword>
<gene>
    <name evidence="2" type="ORF">RchiOBHm_Chr7g0198091</name>
</gene>
<dbReference type="Gramene" id="PRQ17722">
    <property type="protein sequence ID" value="PRQ17722"/>
    <property type="gene ID" value="RchiOBHm_Chr7g0198091"/>
</dbReference>
<dbReference type="STRING" id="74649.A0A2P6P738"/>
<dbReference type="AlphaFoldDB" id="A0A2P6P738"/>
<evidence type="ECO:0000313" key="3">
    <source>
        <dbReference type="Proteomes" id="UP000238479"/>
    </source>
</evidence>
<feature type="transmembrane region" description="Helical" evidence="1">
    <location>
        <begin position="12"/>
        <end position="38"/>
    </location>
</feature>
<name>A0A2P6P738_ROSCH</name>
<evidence type="ECO:0000313" key="2">
    <source>
        <dbReference type="EMBL" id="PRQ17722.1"/>
    </source>
</evidence>
<keyword evidence="1" id="KW-0472">Membrane</keyword>
<keyword evidence="1" id="KW-1133">Transmembrane helix</keyword>
<dbReference type="EMBL" id="PDCK01000045">
    <property type="protein sequence ID" value="PRQ17722.1"/>
    <property type="molecule type" value="Genomic_DNA"/>
</dbReference>
<protein>
    <submittedName>
        <fullName evidence="2">Uncharacterized protein</fullName>
    </submittedName>
</protein>
<dbReference type="Proteomes" id="UP000238479">
    <property type="component" value="Chromosome 7"/>
</dbReference>
<evidence type="ECO:0000256" key="1">
    <source>
        <dbReference type="SAM" id="Phobius"/>
    </source>
</evidence>
<accession>A0A2P6P738</accession>
<reference evidence="2 3" key="1">
    <citation type="journal article" date="2018" name="Nat. Genet.">
        <title>The Rosa genome provides new insights in the design of modern roses.</title>
        <authorList>
            <person name="Bendahmane M."/>
        </authorList>
    </citation>
    <scope>NUCLEOTIDE SEQUENCE [LARGE SCALE GENOMIC DNA]</scope>
    <source>
        <strain evidence="3">cv. Old Blush</strain>
    </source>
</reference>
<sequence>MALQLQETLKEAILVYTGLSPATFFTLLALLFATYHVIYELFGPSETHHRPRNLEEMQPLPPPVQLCEITSNGSNTKKPLLMAIKS</sequence>